<keyword evidence="8" id="KW-0804">Transcription</keyword>
<keyword evidence="16" id="KW-1185">Reference proteome</keyword>
<evidence type="ECO:0000256" key="12">
    <source>
        <dbReference type="ARBA" id="ARBA00045808"/>
    </source>
</evidence>
<keyword evidence="5" id="KW-1003">Cell membrane</keyword>
<proteinExistence type="inferred from homology"/>
<organism evidence="15 16">
    <name type="scientific">Mortierella isabellina</name>
    <name type="common">Filamentous fungus</name>
    <name type="synonym">Umbelopsis isabellina</name>
    <dbReference type="NCBI Taxonomy" id="91625"/>
    <lineage>
        <taxon>Eukaryota</taxon>
        <taxon>Fungi</taxon>
        <taxon>Fungi incertae sedis</taxon>
        <taxon>Mucoromycota</taxon>
        <taxon>Mucoromycotina</taxon>
        <taxon>Umbelopsidomycetes</taxon>
        <taxon>Umbelopsidales</taxon>
        <taxon>Umbelopsidaceae</taxon>
        <taxon>Umbelopsis</taxon>
    </lineage>
</organism>
<comment type="subunit">
    <text evidence="11">Component of the RNA polymerase III complex consisting of 17 subunits: a ten-subunit horseshoe-shaped catalytic core composed of POLR3A/RPC1, POLR3B/RPC2, POLR1C/RPAC1, POLR1D/RPAC2, POLR3K/RPC10, POLR2E/RPABC1, POLR2F/RPABC2, POLR2H/RPABC3, POLR2K/RPABC4 and POLR2L/RPABC5; a mobile stalk composed of two subunits POLR3H/RPC8 and CRCP/RPC9, protruding from the core and functioning primarily in transcription initiation; and additional subunits homologous to general transcription factors of the RNA polymerase II machinery, POLR3C/RPC3-POLR3F/RPC6-POLR3G/RPC7 heterotrimer required for transcription initiation and POLR3D/RPC4-POLR3E/RPC5 heterodimer involved in both transcription initiation and termination.</text>
</comment>
<evidence type="ECO:0000256" key="10">
    <source>
        <dbReference type="ARBA" id="ARBA00043924"/>
    </source>
</evidence>
<evidence type="ECO:0000313" key="16">
    <source>
        <dbReference type="Proteomes" id="UP000654370"/>
    </source>
</evidence>
<comment type="subcellular location">
    <subcellularLocation>
        <location evidence="2">Cell membrane</location>
        <topology evidence="2">Peripheral membrane protein</topology>
        <orientation evidence="2">Cytoplasmic side</orientation>
    </subcellularLocation>
    <subcellularLocation>
        <location evidence="1">Nucleus</location>
    </subcellularLocation>
</comment>
<feature type="domain" description="RNA polymerase Rpb4/RPC9 core" evidence="14">
    <location>
        <begin position="1"/>
        <end position="128"/>
    </location>
</feature>
<reference evidence="15" key="1">
    <citation type="submission" date="2020-12" db="EMBL/GenBank/DDBJ databases">
        <title>Metabolic potential, ecology and presence of endohyphal bacteria is reflected in genomic diversity of Mucoromycotina.</title>
        <authorList>
            <person name="Muszewska A."/>
            <person name="Okrasinska A."/>
            <person name="Steczkiewicz K."/>
            <person name="Drgas O."/>
            <person name="Orlowska M."/>
            <person name="Perlinska-Lenart U."/>
            <person name="Aleksandrzak-Piekarczyk T."/>
            <person name="Szatraj K."/>
            <person name="Zielenkiewicz U."/>
            <person name="Pilsyk S."/>
            <person name="Malc E."/>
            <person name="Mieczkowski P."/>
            <person name="Kruszewska J.S."/>
            <person name="Biernat P."/>
            <person name="Pawlowska J."/>
        </authorList>
    </citation>
    <scope>NUCLEOTIDE SEQUENCE</scope>
    <source>
        <strain evidence="15">WA0000067209</strain>
    </source>
</reference>
<keyword evidence="9" id="KW-0539">Nucleus</keyword>
<gene>
    <name evidence="15" type="ORF">INT43_003181</name>
</gene>
<evidence type="ECO:0000256" key="7">
    <source>
        <dbReference type="ARBA" id="ARBA00023136"/>
    </source>
</evidence>
<keyword evidence="6" id="KW-0240">DNA-directed RNA polymerase</keyword>
<evidence type="ECO:0000313" key="15">
    <source>
        <dbReference type="EMBL" id="KAG2177934.1"/>
    </source>
</evidence>
<dbReference type="Pfam" id="PF03874">
    <property type="entry name" value="RNA_pol_Rpb4"/>
    <property type="match status" value="1"/>
</dbReference>
<dbReference type="SMART" id="SM00657">
    <property type="entry name" value="RPOL4c"/>
    <property type="match status" value="1"/>
</dbReference>
<name>A0A8H7PR04_MORIS</name>
<sequence>MEVIETRAALLSNYEVLQLLSERIEGQKQRQKDESNIEYPENLRTIQFEIKTALENSPCSTQDEKQLADFLEAMKTWRLTKAEKLQILNLRPKTPVDLHILIEECEERYGPEELEQFLELILKVLPRDDDDVVEEDEDIDEAEA</sequence>
<comment type="function">
    <text evidence="12">DNA-dependent RNA polymerase catalyzes the transcription of DNA into RNA using the four ribonucleoside triphosphates as substrates. Specific peripheric component of RNA polymerase III (Pol III) which synthesizes small non-coding RNAs including 5S rRNA, snRNAs, tRNAs and miRNAs from at least 500 distinct genomic loci. With POLR3H/RPC8 forms a mobile stalk that protrudes from Pol III core and functions primarily in transcription initiation. Pol III plays a key role in sensing and limiting infection by intracellular bacteria and DNA viruses. Acts as nuclear and cytosolic DNA sensor involved in innate immune response. Can sense non-self dsDNA that serves as template for transcription into dsRNA. The non-self RNA polymerase III transcripts, such as Epstein-Barr virus-encoded RNAs (EBERs) induce type I interferon and NF-kappa-B through the RIG-I pathway.</text>
</comment>
<evidence type="ECO:0000256" key="5">
    <source>
        <dbReference type="ARBA" id="ARBA00022475"/>
    </source>
</evidence>
<dbReference type="GO" id="GO:0005886">
    <property type="term" value="C:plasma membrane"/>
    <property type="evidence" value="ECO:0007669"/>
    <property type="project" value="UniProtKB-SubCell"/>
</dbReference>
<accession>A0A8H7PR04</accession>
<evidence type="ECO:0000256" key="13">
    <source>
        <dbReference type="ARBA" id="ARBA00073026"/>
    </source>
</evidence>
<keyword evidence="7" id="KW-0472">Membrane</keyword>
<evidence type="ECO:0000256" key="9">
    <source>
        <dbReference type="ARBA" id="ARBA00023242"/>
    </source>
</evidence>
<dbReference type="PANTHER" id="PTHR15561:SF0">
    <property type="entry name" value="DNA-DIRECTED RNA POLYMERASE III SUBUNIT RPC9"/>
    <property type="match status" value="1"/>
</dbReference>
<evidence type="ECO:0000256" key="8">
    <source>
        <dbReference type="ARBA" id="ARBA00023163"/>
    </source>
</evidence>
<dbReference type="EMBL" id="JAEPQZ010000008">
    <property type="protein sequence ID" value="KAG2177934.1"/>
    <property type="molecule type" value="Genomic_DNA"/>
</dbReference>
<evidence type="ECO:0000256" key="11">
    <source>
        <dbReference type="ARBA" id="ARBA00044007"/>
    </source>
</evidence>
<evidence type="ECO:0000256" key="6">
    <source>
        <dbReference type="ARBA" id="ARBA00022478"/>
    </source>
</evidence>
<dbReference type="GO" id="GO:0005666">
    <property type="term" value="C:RNA polymerase III complex"/>
    <property type="evidence" value="ECO:0007669"/>
    <property type="project" value="InterPro"/>
</dbReference>
<evidence type="ECO:0000256" key="3">
    <source>
        <dbReference type="ARBA" id="ARBA00006898"/>
    </source>
</evidence>
<dbReference type="InterPro" id="IPR006590">
    <property type="entry name" value="RNA_pol_Rpb4/RPC9_core"/>
</dbReference>
<dbReference type="InterPro" id="IPR005574">
    <property type="entry name" value="Rpb4/RPC9"/>
</dbReference>
<dbReference type="PANTHER" id="PTHR15561">
    <property type="entry name" value="CALCITONIN GENE-RELATED PEPTIDE-RECEPTOR COMPONENT PROTEIN"/>
    <property type="match status" value="1"/>
</dbReference>
<dbReference type="Proteomes" id="UP000654370">
    <property type="component" value="Unassembled WGS sequence"/>
</dbReference>
<evidence type="ECO:0000256" key="1">
    <source>
        <dbReference type="ARBA" id="ARBA00004123"/>
    </source>
</evidence>
<protein>
    <recommendedName>
        <fullName evidence="4">DNA-directed RNA polymerase III subunit RPC9</fullName>
    </recommendedName>
    <alternativeName>
        <fullName evidence="13">DNA-directed RNA polymerase III subunit rpc9</fullName>
    </alternativeName>
</protein>
<dbReference type="FunFam" id="1.20.1250.40:FF:000002">
    <property type="entry name" value="DNA-directed RNA polymerase III subunit RPC9"/>
    <property type="match status" value="1"/>
</dbReference>
<evidence type="ECO:0000259" key="14">
    <source>
        <dbReference type="SMART" id="SM00657"/>
    </source>
</evidence>
<dbReference type="InterPro" id="IPR010997">
    <property type="entry name" value="HRDC-like_sf"/>
</dbReference>
<dbReference type="GO" id="GO:0006384">
    <property type="term" value="P:transcription initiation at RNA polymerase III promoter"/>
    <property type="evidence" value="ECO:0007669"/>
    <property type="project" value="InterPro"/>
</dbReference>
<dbReference type="SUPFAM" id="SSF47819">
    <property type="entry name" value="HRDC-like"/>
    <property type="match status" value="1"/>
</dbReference>
<comment type="similarity">
    <text evidence="3">Belongs to the eukaryotic RPC9 RNA polymerase subunit family.</text>
</comment>
<dbReference type="OrthoDB" id="1746530at2759"/>
<dbReference type="InterPro" id="IPR038846">
    <property type="entry name" value="RPC9"/>
</dbReference>
<comment type="function">
    <text evidence="10">Accessory protein for the calcitonin gene-related peptide (CGRP) receptor. It modulates CGRP responsiveness in a variety of tissues.</text>
</comment>
<dbReference type="InterPro" id="IPR038324">
    <property type="entry name" value="Rpb4/RPC9_sf"/>
</dbReference>
<dbReference type="GO" id="GO:0000166">
    <property type="term" value="F:nucleotide binding"/>
    <property type="evidence" value="ECO:0007669"/>
    <property type="project" value="InterPro"/>
</dbReference>
<evidence type="ECO:0000256" key="2">
    <source>
        <dbReference type="ARBA" id="ARBA00004413"/>
    </source>
</evidence>
<evidence type="ECO:0000256" key="4">
    <source>
        <dbReference type="ARBA" id="ARBA00016672"/>
    </source>
</evidence>
<dbReference type="AlphaFoldDB" id="A0A8H7PR04"/>
<dbReference type="Gene3D" id="1.20.1250.40">
    <property type="match status" value="1"/>
</dbReference>
<comment type="caution">
    <text evidence="15">The sequence shown here is derived from an EMBL/GenBank/DDBJ whole genome shotgun (WGS) entry which is preliminary data.</text>
</comment>